<dbReference type="Gene3D" id="3.30.40.10">
    <property type="entry name" value="Zinc/RING finger domain, C3HC4 (zinc finger)"/>
    <property type="match status" value="1"/>
</dbReference>
<evidence type="ECO:0000259" key="2">
    <source>
        <dbReference type="PROSITE" id="PS50089"/>
    </source>
</evidence>
<dbReference type="STRING" id="37360.A0A0G4IGU9"/>
<keyword evidence="1" id="KW-0479">Metal-binding</keyword>
<dbReference type="Proteomes" id="UP000039324">
    <property type="component" value="Unassembled WGS sequence"/>
</dbReference>
<keyword evidence="4" id="KW-1185">Reference proteome</keyword>
<evidence type="ECO:0000256" key="1">
    <source>
        <dbReference type="PROSITE-ProRule" id="PRU00175"/>
    </source>
</evidence>
<keyword evidence="1" id="KW-0862">Zinc</keyword>
<dbReference type="InterPro" id="IPR001841">
    <property type="entry name" value="Znf_RING"/>
</dbReference>
<dbReference type="Pfam" id="PF13639">
    <property type="entry name" value="zf-RING_2"/>
    <property type="match status" value="1"/>
</dbReference>
<feature type="domain" description="RING-type" evidence="2">
    <location>
        <begin position="190"/>
        <end position="227"/>
    </location>
</feature>
<reference evidence="3 4" key="1">
    <citation type="submission" date="2015-02" db="EMBL/GenBank/DDBJ databases">
        <authorList>
            <person name="Chooi Y.-H."/>
        </authorList>
    </citation>
    <scope>NUCLEOTIDE SEQUENCE [LARGE SCALE GENOMIC DNA]</scope>
    <source>
        <strain evidence="3">E3</strain>
    </source>
</reference>
<dbReference type="InterPro" id="IPR013083">
    <property type="entry name" value="Znf_RING/FYVE/PHD"/>
</dbReference>
<name>A0A0G4IGU9_PLABS</name>
<gene>
    <name evidence="3" type="ORF">PBRA_000209</name>
</gene>
<dbReference type="OrthoDB" id="8062037at2759"/>
<organism evidence="3 4">
    <name type="scientific">Plasmodiophora brassicae</name>
    <name type="common">Clubroot disease agent</name>
    <dbReference type="NCBI Taxonomy" id="37360"/>
    <lineage>
        <taxon>Eukaryota</taxon>
        <taxon>Sar</taxon>
        <taxon>Rhizaria</taxon>
        <taxon>Endomyxa</taxon>
        <taxon>Phytomyxea</taxon>
        <taxon>Plasmodiophorida</taxon>
        <taxon>Plasmodiophoridae</taxon>
        <taxon>Plasmodiophora</taxon>
    </lineage>
</organism>
<dbReference type="EMBL" id="CDSF01000001">
    <property type="protein sequence ID" value="CEO94423.1"/>
    <property type="molecule type" value="Genomic_DNA"/>
</dbReference>
<accession>A0A0G4IGU9</accession>
<evidence type="ECO:0000313" key="3">
    <source>
        <dbReference type="EMBL" id="CEO94423.1"/>
    </source>
</evidence>
<dbReference type="AlphaFoldDB" id="A0A0G4IGU9"/>
<dbReference type="SUPFAM" id="SSF57850">
    <property type="entry name" value="RING/U-box"/>
    <property type="match status" value="1"/>
</dbReference>
<dbReference type="GO" id="GO:0008270">
    <property type="term" value="F:zinc ion binding"/>
    <property type="evidence" value="ECO:0007669"/>
    <property type="project" value="UniProtKB-KW"/>
</dbReference>
<protein>
    <recommendedName>
        <fullName evidence="2">RING-type domain-containing protein</fullName>
    </recommendedName>
</protein>
<dbReference type="PROSITE" id="PS50089">
    <property type="entry name" value="ZF_RING_2"/>
    <property type="match status" value="1"/>
</dbReference>
<proteinExistence type="predicted"/>
<keyword evidence="1" id="KW-0863">Zinc-finger</keyword>
<evidence type="ECO:0000313" key="4">
    <source>
        <dbReference type="Proteomes" id="UP000039324"/>
    </source>
</evidence>
<sequence length="289" mass="32427">MSIFRHVCGQIIPKARTLVLLGILNMVLNVTGDHITLRSANGESFKLPFDTVLKHCRTFRPIHAREVDGRYVDAVSPPQHHDVTFNSNELATLVSVMQNTAPFVEDAGQWVVTELNNKVLFWTRIPRILSAARELKMYSFIVAIGLYVPLPPTGQPVLESLDSLLNEDRRQTTFYVHGIVQNSPRCGLGCPDEYSRDNLPMELPCRHTFHTACVIDMLGQHGCCPLCGRPIMDPDVMAQIRTRTVRDVTAVKMHQIVQVEHSWQKCYAAIFCGSCRLVAALPATRCSSF</sequence>